<dbReference type="Pfam" id="PF14213">
    <property type="entry name" value="DUF4325"/>
    <property type="match status" value="1"/>
</dbReference>
<dbReference type="EMBL" id="AP028929">
    <property type="protein sequence ID" value="BET05654.1"/>
    <property type="molecule type" value="Genomic_DNA"/>
</dbReference>
<protein>
    <recommendedName>
        <fullName evidence="1">DUF4325 domain-containing protein</fullName>
    </recommendedName>
</protein>
<organism evidence="2">
    <name type="scientific">Streptococcus sp. SN-1</name>
    <dbReference type="NCBI Taxonomy" id="3074854"/>
    <lineage>
        <taxon>Bacteria</taxon>
        <taxon>Bacillati</taxon>
        <taxon>Bacillota</taxon>
        <taxon>Bacilli</taxon>
        <taxon>Lactobacillales</taxon>
        <taxon>Streptococcaceae</taxon>
        <taxon>Streptococcus</taxon>
    </lineage>
</organism>
<dbReference type="AlphaFoldDB" id="A0AAT9G2G4"/>
<name>A0AAT9G2G4_9STRE</name>
<dbReference type="InterPro" id="IPR025474">
    <property type="entry name" value="DUF4325"/>
</dbReference>
<evidence type="ECO:0000313" key="2">
    <source>
        <dbReference type="EMBL" id="BET05654.1"/>
    </source>
</evidence>
<gene>
    <name evidence="2" type="ORF">MASAN616_15170</name>
</gene>
<accession>A0AAT9G2G4</accession>
<evidence type="ECO:0000259" key="1">
    <source>
        <dbReference type="Pfam" id="PF14213"/>
    </source>
</evidence>
<reference evidence="2" key="1">
    <citation type="submission" date="2024-06" db="EMBL/GenBank/DDBJ databases">
        <title>Whole Genome Sequence of Streptococcus sp. strain SN-1.</title>
        <authorList>
            <person name="Saito M."/>
            <person name="Kuwahara N."/>
            <person name="Senpuku H."/>
        </authorList>
    </citation>
    <scope>NUCLEOTIDE SEQUENCE</scope>
    <source>
        <strain evidence="2">SN-1</strain>
    </source>
</reference>
<feature type="domain" description="DUF4325" evidence="1">
    <location>
        <begin position="25"/>
        <end position="83"/>
    </location>
</feature>
<proteinExistence type="predicted"/>
<sequence>MMKKIELDFDRYDRTLISLSGRKFGEKTYNDQVAPYIEKQEKVTLVFPDKIEVVASSFVQGLFYKELEEIGLNSVKSKFTIESKVNGFAQNFWGSLD</sequence>
<dbReference type="RefSeq" id="WP_261053403.1">
    <property type="nucleotide sequence ID" value="NZ_AP028929.1"/>
</dbReference>